<accession>A0ABR1NSL0</accession>
<name>A0ABR1NSL0_DIAER</name>
<reference evidence="1 2" key="1">
    <citation type="submission" date="2024-02" db="EMBL/GenBank/DDBJ databases">
        <title>De novo assembly and annotation of 12 fungi associated with fruit tree decline syndrome in Ontario, Canada.</title>
        <authorList>
            <person name="Sulman M."/>
            <person name="Ellouze W."/>
            <person name="Ilyukhin E."/>
        </authorList>
    </citation>
    <scope>NUCLEOTIDE SEQUENCE [LARGE SCALE GENOMIC DNA]</scope>
    <source>
        <strain evidence="1 2">M169</strain>
    </source>
</reference>
<dbReference type="EMBL" id="JAKNSF020000124">
    <property type="protein sequence ID" value="KAK7713696.1"/>
    <property type="molecule type" value="Genomic_DNA"/>
</dbReference>
<protein>
    <recommendedName>
        <fullName evidence="3">F-box domain-containing protein</fullName>
    </recommendedName>
</protein>
<evidence type="ECO:0000313" key="2">
    <source>
        <dbReference type="Proteomes" id="UP001430848"/>
    </source>
</evidence>
<comment type="caution">
    <text evidence="1">The sequence shown here is derived from an EMBL/GenBank/DDBJ whole genome shotgun (WGS) entry which is preliminary data.</text>
</comment>
<evidence type="ECO:0008006" key="3">
    <source>
        <dbReference type="Google" id="ProtNLM"/>
    </source>
</evidence>
<gene>
    <name evidence="1" type="ORF">SLS63_012011</name>
</gene>
<proteinExistence type="predicted"/>
<sequence>MAARGPLPPGIPALNTLIGLPQALRMTILQAVFQGQPRTNLEGLLRPRDLGSLCLVNRQMIVEATEAYFRVTPFEVTVLTAMQDVLFLEGAVDWGQQQVAGPYLYTLQQYRRLVARAQLLWPSRASPSWGMATYFRMHRSAGEFPWNTCRQWVKDAGPFIRDVDFIVVAPIRAWRPMVTFAREMQLRWDYPVQGLLSVRVLPGAGANVATTPVVPTFPAGPVPAGLLRPPAAVGARAWPYDPIEADNFDGHCQIADIEANRLRRSYLPAVPPPGAPGFTGFTLRDLRSIAKSFSEPSIYAIQD</sequence>
<dbReference type="Proteomes" id="UP001430848">
    <property type="component" value="Unassembled WGS sequence"/>
</dbReference>
<evidence type="ECO:0000313" key="1">
    <source>
        <dbReference type="EMBL" id="KAK7713696.1"/>
    </source>
</evidence>
<organism evidence="1 2">
    <name type="scientific">Diaporthe eres</name>
    <name type="common">Phomopsis oblonga</name>
    <dbReference type="NCBI Taxonomy" id="83184"/>
    <lineage>
        <taxon>Eukaryota</taxon>
        <taxon>Fungi</taxon>
        <taxon>Dikarya</taxon>
        <taxon>Ascomycota</taxon>
        <taxon>Pezizomycotina</taxon>
        <taxon>Sordariomycetes</taxon>
        <taxon>Sordariomycetidae</taxon>
        <taxon>Diaporthales</taxon>
        <taxon>Diaporthaceae</taxon>
        <taxon>Diaporthe</taxon>
        <taxon>Diaporthe eres species complex</taxon>
    </lineage>
</organism>
<keyword evidence="2" id="KW-1185">Reference proteome</keyword>